<dbReference type="CDD" id="cd00090">
    <property type="entry name" value="HTH_ARSR"/>
    <property type="match status" value="1"/>
</dbReference>
<evidence type="ECO:0000259" key="4">
    <source>
        <dbReference type="PROSITE" id="PS50987"/>
    </source>
</evidence>
<dbReference type="Proteomes" id="UP000070659">
    <property type="component" value="Unassembled WGS sequence"/>
</dbReference>
<dbReference type="GO" id="GO:0003677">
    <property type="term" value="F:DNA binding"/>
    <property type="evidence" value="ECO:0007669"/>
    <property type="project" value="UniProtKB-KW"/>
</dbReference>
<dbReference type="PRINTS" id="PR00778">
    <property type="entry name" value="HTHARSR"/>
</dbReference>
<dbReference type="InterPro" id="IPR036390">
    <property type="entry name" value="WH_DNA-bd_sf"/>
</dbReference>
<evidence type="ECO:0000256" key="2">
    <source>
        <dbReference type="ARBA" id="ARBA00023125"/>
    </source>
</evidence>
<dbReference type="Proteomes" id="UP000070598">
    <property type="component" value="Unassembled WGS sequence"/>
</dbReference>
<dbReference type="OrthoDB" id="9810923at2"/>
<dbReference type="PATRIC" id="fig|1469144.8.peg.967"/>
<dbReference type="InterPro" id="IPR011991">
    <property type="entry name" value="ArsR-like_HTH"/>
</dbReference>
<accession>A0A132MKN8</accession>
<dbReference type="InterPro" id="IPR051011">
    <property type="entry name" value="Metal_resp_trans_reg"/>
</dbReference>
<evidence type="ECO:0000313" key="5">
    <source>
        <dbReference type="EMBL" id="KWW97961.1"/>
    </source>
</evidence>
<proteinExistence type="predicted"/>
<dbReference type="Pfam" id="PF01022">
    <property type="entry name" value="HTH_5"/>
    <property type="match status" value="1"/>
</dbReference>
<keyword evidence="1" id="KW-0805">Transcription regulation</keyword>
<reference evidence="7" key="2">
    <citation type="submission" date="2015-02" db="EMBL/GenBank/DDBJ databases">
        <title>Physiological reanalysis, assessment of diazotrophy, and genome sequences of multiple isolates of Streptomyces thermoautotrophicus.</title>
        <authorList>
            <person name="MacKellar D.C."/>
            <person name="Lieber L."/>
            <person name="Norman J."/>
            <person name="Bolger A."/>
            <person name="Tobin C."/>
            <person name="Murray J.W."/>
            <person name="Friesen M."/>
            <person name="Prell J."/>
        </authorList>
    </citation>
    <scope>NUCLEOTIDE SEQUENCE [LARGE SCALE GENOMIC DNA]</scope>
    <source>
        <strain evidence="7">UBT1</strain>
    </source>
</reference>
<reference evidence="5 8" key="1">
    <citation type="submission" date="2015-02" db="EMBL/GenBank/DDBJ databases">
        <title>Physiological reanalysis, assessment of diazotrophy, and genome sequences of multiple isolates of Streptomyces thermoautotrophicus.</title>
        <authorList>
            <person name="MacKellar D.C."/>
            <person name="Lieber L."/>
            <person name="Norman J."/>
            <person name="Bolger A."/>
            <person name="Tobin C."/>
            <person name="Murray J.W."/>
            <person name="Prell J."/>
        </authorList>
    </citation>
    <scope>NUCLEOTIDE SEQUENCE [LARGE SCALE GENOMIC DNA]</scope>
    <source>
        <strain evidence="5 8">UBT1</strain>
    </source>
</reference>
<evidence type="ECO:0000256" key="3">
    <source>
        <dbReference type="ARBA" id="ARBA00023163"/>
    </source>
</evidence>
<protein>
    <submittedName>
        <fullName evidence="5">ArsR family transcriptional regulator</fullName>
    </submittedName>
</protein>
<dbReference type="PANTHER" id="PTHR43132">
    <property type="entry name" value="ARSENICAL RESISTANCE OPERON REPRESSOR ARSR-RELATED"/>
    <property type="match status" value="1"/>
</dbReference>
<evidence type="ECO:0000313" key="7">
    <source>
        <dbReference type="Proteomes" id="UP000070598"/>
    </source>
</evidence>
<dbReference type="RefSeq" id="WP_066890598.1">
    <property type="nucleotide sequence ID" value="NZ_CP171739.1"/>
</dbReference>
<evidence type="ECO:0000256" key="1">
    <source>
        <dbReference type="ARBA" id="ARBA00023015"/>
    </source>
</evidence>
<keyword evidence="3" id="KW-0804">Transcription</keyword>
<organism evidence="5 8">
    <name type="scientific">Carbonactinospora thermoautotrophica</name>
    <dbReference type="NCBI Taxonomy" id="1469144"/>
    <lineage>
        <taxon>Bacteria</taxon>
        <taxon>Bacillati</taxon>
        <taxon>Actinomycetota</taxon>
        <taxon>Actinomycetes</taxon>
        <taxon>Kitasatosporales</taxon>
        <taxon>Carbonactinosporaceae</taxon>
        <taxon>Carbonactinospora</taxon>
    </lineage>
</organism>
<dbReference type="GO" id="GO:0003700">
    <property type="term" value="F:DNA-binding transcription factor activity"/>
    <property type="evidence" value="ECO:0007669"/>
    <property type="project" value="InterPro"/>
</dbReference>
<dbReference type="SUPFAM" id="SSF46785">
    <property type="entry name" value="Winged helix' DNA-binding domain"/>
    <property type="match status" value="1"/>
</dbReference>
<name>A0A132MKN8_9ACTN</name>
<dbReference type="PANTHER" id="PTHR43132:SF6">
    <property type="entry name" value="HTH-TYPE TRANSCRIPTIONAL REPRESSOR CZRA"/>
    <property type="match status" value="1"/>
</dbReference>
<dbReference type="EMBL" id="JYIK01000834">
    <property type="protein sequence ID" value="KWX09346.1"/>
    <property type="molecule type" value="Genomic_DNA"/>
</dbReference>
<dbReference type="InterPro" id="IPR001845">
    <property type="entry name" value="HTH_ArsR_DNA-bd_dom"/>
</dbReference>
<sequence>MADPVTPLDACAAKTVDPRRVAAVRDRLLPAEEAEVLATQFRLLADPNRVRVLYALLEAGELCVCDLAATVRMSDTAVSHALRLLRVAGIVATRRAGRMVYYRLADAHVRMLLDLYREHLRHGQAEPGPGGR</sequence>
<comment type="caution">
    <text evidence="5">The sequence shown here is derived from an EMBL/GenBank/DDBJ whole genome shotgun (WGS) entry which is preliminary data.</text>
</comment>
<dbReference type="NCBIfam" id="NF033788">
    <property type="entry name" value="HTH_metalloreg"/>
    <property type="match status" value="1"/>
</dbReference>
<feature type="domain" description="HTH arsR-type" evidence="4">
    <location>
        <begin position="29"/>
        <end position="124"/>
    </location>
</feature>
<dbReference type="Gene3D" id="1.10.10.10">
    <property type="entry name" value="Winged helix-like DNA-binding domain superfamily/Winged helix DNA-binding domain"/>
    <property type="match status" value="1"/>
</dbReference>
<evidence type="ECO:0000313" key="6">
    <source>
        <dbReference type="EMBL" id="KWX09346.1"/>
    </source>
</evidence>
<dbReference type="AlphaFoldDB" id="A0A132MKN8"/>
<dbReference type="PROSITE" id="PS50987">
    <property type="entry name" value="HTH_ARSR_2"/>
    <property type="match status" value="1"/>
</dbReference>
<gene>
    <name evidence="5" type="ORF">TH66_21630</name>
    <name evidence="6" type="ORF">TR74_10145</name>
</gene>
<keyword evidence="2" id="KW-0238">DNA-binding</keyword>
<evidence type="ECO:0000313" key="8">
    <source>
        <dbReference type="Proteomes" id="UP000070659"/>
    </source>
</evidence>
<dbReference type="SMART" id="SM00418">
    <property type="entry name" value="HTH_ARSR"/>
    <property type="match status" value="1"/>
</dbReference>
<dbReference type="InterPro" id="IPR036388">
    <property type="entry name" value="WH-like_DNA-bd_sf"/>
</dbReference>
<dbReference type="EMBL" id="JYIJ01000019">
    <property type="protein sequence ID" value="KWW97961.1"/>
    <property type="molecule type" value="Genomic_DNA"/>
</dbReference>